<dbReference type="SUPFAM" id="SSF56601">
    <property type="entry name" value="beta-lactamase/transpeptidase-like"/>
    <property type="match status" value="1"/>
</dbReference>
<dbReference type="EMBL" id="DVFW01000002">
    <property type="protein sequence ID" value="HIQ79676.1"/>
    <property type="molecule type" value="Genomic_DNA"/>
</dbReference>
<dbReference type="InterPro" id="IPR012338">
    <property type="entry name" value="Beta-lactam/transpept-like"/>
</dbReference>
<dbReference type="PANTHER" id="PTHR46825">
    <property type="entry name" value="D-ALANYL-D-ALANINE-CARBOXYPEPTIDASE/ENDOPEPTIDASE AMPH"/>
    <property type="match status" value="1"/>
</dbReference>
<dbReference type="Pfam" id="PF00144">
    <property type="entry name" value="Beta-lactamase"/>
    <property type="match status" value="1"/>
</dbReference>
<accession>A0A9D0ZGB5</accession>
<gene>
    <name evidence="3" type="ORF">IAD32_00125</name>
</gene>
<evidence type="ECO:0000313" key="4">
    <source>
        <dbReference type="Proteomes" id="UP000886787"/>
    </source>
</evidence>
<dbReference type="PANTHER" id="PTHR46825:SF9">
    <property type="entry name" value="BETA-LACTAMASE-RELATED DOMAIN-CONTAINING PROTEIN"/>
    <property type="match status" value="1"/>
</dbReference>
<dbReference type="InterPro" id="IPR050491">
    <property type="entry name" value="AmpC-like"/>
</dbReference>
<feature type="chain" id="PRO_5039234755" evidence="1">
    <location>
        <begin position="27"/>
        <end position="376"/>
    </location>
</feature>
<proteinExistence type="predicted"/>
<protein>
    <submittedName>
        <fullName evidence="3">Beta-lactamase family protein</fullName>
    </submittedName>
</protein>
<dbReference type="InterPro" id="IPR001466">
    <property type="entry name" value="Beta-lactam-related"/>
</dbReference>
<name>A0A9D0ZGB5_9FIRM</name>
<dbReference type="AlphaFoldDB" id="A0A9D0ZGB5"/>
<organism evidence="3 4">
    <name type="scientific">Candidatus Scatavimonas merdigallinarum</name>
    <dbReference type="NCBI Taxonomy" id="2840914"/>
    <lineage>
        <taxon>Bacteria</taxon>
        <taxon>Bacillati</taxon>
        <taxon>Bacillota</taxon>
        <taxon>Clostridia</taxon>
        <taxon>Eubacteriales</taxon>
        <taxon>Oscillospiraceae</taxon>
        <taxon>Oscillospiraceae incertae sedis</taxon>
        <taxon>Candidatus Scatavimonas</taxon>
    </lineage>
</organism>
<keyword evidence="1" id="KW-0732">Signal</keyword>
<sequence length="376" mass="41847">MKKSIGKFTVLAVCTTLILSSASCSVAPSSEPKAGTSPQSAEILETRPEDIVTKERKARIKELADDYISEQDFSGTVLVGVDDAVLYTSVSGLANKETGDQNQIHTKYEIGSVTKQFTATAIMLLYEQGKLAVTDTVEKYFPEYLYADRVTVENLLNMTSGIPDYLNDVLYLFEQGELSAEDTFTVEELLTILNNRALDFEPGTQYAYSNSNYYLLGDIIEQVSGMPYSQFIRQNILEPLKMQNTSFDLKNATAKGYYKDGEEALRADTSYFGAAGEMVSTVQDLFQWQDAFINGKIVSKATVHKMLTDNGFGYGYGWFLDEDKCYHEGNTMAFYSIDMISYLEGIRVVVLSNVDDKLAAEIGMQMYTIAKSSLFA</sequence>
<dbReference type="PROSITE" id="PS51257">
    <property type="entry name" value="PROKAR_LIPOPROTEIN"/>
    <property type="match status" value="1"/>
</dbReference>
<evidence type="ECO:0000259" key="2">
    <source>
        <dbReference type="Pfam" id="PF00144"/>
    </source>
</evidence>
<feature type="domain" description="Beta-lactamase-related" evidence="2">
    <location>
        <begin position="66"/>
        <end position="357"/>
    </location>
</feature>
<evidence type="ECO:0000256" key="1">
    <source>
        <dbReference type="SAM" id="SignalP"/>
    </source>
</evidence>
<dbReference type="Proteomes" id="UP000886787">
    <property type="component" value="Unassembled WGS sequence"/>
</dbReference>
<comment type="caution">
    <text evidence="3">The sequence shown here is derived from an EMBL/GenBank/DDBJ whole genome shotgun (WGS) entry which is preliminary data.</text>
</comment>
<reference evidence="3" key="1">
    <citation type="submission" date="2020-10" db="EMBL/GenBank/DDBJ databases">
        <authorList>
            <person name="Gilroy R."/>
        </authorList>
    </citation>
    <scope>NUCLEOTIDE SEQUENCE</scope>
    <source>
        <strain evidence="3">ChiSjej1B19-3389</strain>
    </source>
</reference>
<evidence type="ECO:0000313" key="3">
    <source>
        <dbReference type="EMBL" id="HIQ79676.1"/>
    </source>
</evidence>
<dbReference type="Gene3D" id="3.40.710.10">
    <property type="entry name" value="DD-peptidase/beta-lactamase superfamily"/>
    <property type="match status" value="1"/>
</dbReference>
<reference evidence="3" key="2">
    <citation type="journal article" date="2021" name="PeerJ">
        <title>Extensive microbial diversity within the chicken gut microbiome revealed by metagenomics and culture.</title>
        <authorList>
            <person name="Gilroy R."/>
            <person name="Ravi A."/>
            <person name="Getino M."/>
            <person name="Pursley I."/>
            <person name="Horton D.L."/>
            <person name="Alikhan N.F."/>
            <person name="Baker D."/>
            <person name="Gharbi K."/>
            <person name="Hall N."/>
            <person name="Watson M."/>
            <person name="Adriaenssens E.M."/>
            <person name="Foster-Nyarko E."/>
            <person name="Jarju S."/>
            <person name="Secka A."/>
            <person name="Antonio M."/>
            <person name="Oren A."/>
            <person name="Chaudhuri R.R."/>
            <person name="La Ragione R."/>
            <person name="Hildebrand F."/>
            <person name="Pallen M.J."/>
        </authorList>
    </citation>
    <scope>NUCLEOTIDE SEQUENCE</scope>
    <source>
        <strain evidence="3">ChiSjej1B19-3389</strain>
    </source>
</reference>
<feature type="signal peptide" evidence="1">
    <location>
        <begin position="1"/>
        <end position="26"/>
    </location>
</feature>